<feature type="domain" description="N-acetyltransferase" evidence="1">
    <location>
        <begin position="1"/>
        <end position="152"/>
    </location>
</feature>
<dbReference type="InterPro" id="IPR000182">
    <property type="entry name" value="GNAT_dom"/>
</dbReference>
<sequence length="154" mass="18153">MKPLQLTDWTKTPERFFRELPMDWTDGLRAAWPDIAGESRILVCSDNHGFTCGGIVSRAIFPDMGPYEDRARDLYNRQYWYIGYLYVHAKHRSEGLGTRWMEAIRTEVPARGFWLVIEKIGLLKFYARSGFHVDRILRIGGEREWLLIVGREDW</sequence>
<evidence type="ECO:0000313" key="2">
    <source>
        <dbReference type="EMBL" id="EAR14701.1"/>
    </source>
</evidence>
<reference evidence="2 3" key="1">
    <citation type="journal article" date="2009" name="J. Bacteriol.">
        <title>Complete genome sequence of Robiginitalea biformata HTCC2501.</title>
        <authorList>
            <person name="Oh H.M."/>
            <person name="Giovannoni S.J."/>
            <person name="Lee K."/>
            <person name="Ferriera S."/>
            <person name="Johnson J."/>
            <person name="Cho J.C."/>
        </authorList>
    </citation>
    <scope>NUCLEOTIDE SEQUENCE [LARGE SCALE GENOMIC DNA]</scope>
    <source>
        <strain evidence="3">ATCC BAA-864 / HTCC2501 / KCTC 12146</strain>
    </source>
</reference>
<dbReference type="Pfam" id="PF00583">
    <property type="entry name" value="Acetyltransf_1"/>
    <property type="match status" value="1"/>
</dbReference>
<gene>
    <name evidence="2" type="ordered locus">RB2501_10262</name>
</gene>
<dbReference type="EMBL" id="CP001712">
    <property type="protein sequence ID" value="EAR14701.1"/>
    <property type="molecule type" value="Genomic_DNA"/>
</dbReference>
<organism evidence="2 3">
    <name type="scientific">Robiginitalea biformata (strain ATCC BAA-864 / DSM 15991 / KCTC 12146 / HTCC2501)</name>
    <dbReference type="NCBI Taxonomy" id="313596"/>
    <lineage>
        <taxon>Bacteria</taxon>
        <taxon>Pseudomonadati</taxon>
        <taxon>Bacteroidota</taxon>
        <taxon>Flavobacteriia</taxon>
        <taxon>Flavobacteriales</taxon>
        <taxon>Flavobacteriaceae</taxon>
        <taxon>Robiginitalea</taxon>
    </lineage>
</organism>
<dbReference type="PROSITE" id="PS51186">
    <property type="entry name" value="GNAT"/>
    <property type="match status" value="1"/>
</dbReference>
<dbReference type="KEGG" id="rbi:RB2501_10262"/>
<keyword evidence="3" id="KW-1185">Reference proteome</keyword>
<name>A4CM09_ROBBH</name>
<dbReference type="Gene3D" id="3.40.630.30">
    <property type="match status" value="1"/>
</dbReference>
<dbReference type="HOGENOM" id="CLU_1766772_0_0_10"/>
<dbReference type="Proteomes" id="UP000009049">
    <property type="component" value="Chromosome"/>
</dbReference>
<evidence type="ECO:0000259" key="1">
    <source>
        <dbReference type="PROSITE" id="PS51186"/>
    </source>
</evidence>
<dbReference type="eggNOG" id="COG0456">
    <property type="taxonomic scope" value="Bacteria"/>
</dbReference>
<accession>A4CM09</accession>
<dbReference type="GO" id="GO:0016747">
    <property type="term" value="F:acyltransferase activity, transferring groups other than amino-acyl groups"/>
    <property type="evidence" value="ECO:0007669"/>
    <property type="project" value="InterPro"/>
</dbReference>
<dbReference type="STRING" id="313596.RB2501_10262"/>
<dbReference type="AlphaFoldDB" id="A4CM09"/>
<dbReference type="OrthoDB" id="1435172at2"/>
<dbReference type="RefSeq" id="WP_015754022.1">
    <property type="nucleotide sequence ID" value="NC_013222.1"/>
</dbReference>
<dbReference type="CDD" id="cd04301">
    <property type="entry name" value="NAT_SF"/>
    <property type="match status" value="1"/>
</dbReference>
<proteinExistence type="predicted"/>
<dbReference type="SUPFAM" id="SSF55729">
    <property type="entry name" value="Acyl-CoA N-acyltransferases (Nat)"/>
    <property type="match status" value="1"/>
</dbReference>
<dbReference type="InterPro" id="IPR016181">
    <property type="entry name" value="Acyl_CoA_acyltransferase"/>
</dbReference>
<protein>
    <recommendedName>
        <fullName evidence="1">N-acetyltransferase domain-containing protein</fullName>
    </recommendedName>
</protein>
<evidence type="ECO:0000313" key="3">
    <source>
        <dbReference type="Proteomes" id="UP000009049"/>
    </source>
</evidence>